<dbReference type="PROSITE" id="PS00028">
    <property type="entry name" value="ZINC_FINGER_C2H2_1"/>
    <property type="match status" value="1"/>
</dbReference>
<protein>
    <submittedName>
        <fullName evidence="4">Uncharacterized protein LOC100650067</fullName>
    </submittedName>
</protein>
<proteinExistence type="predicted"/>
<keyword evidence="1" id="KW-0862">Zinc</keyword>
<dbReference type="Gene3D" id="3.30.160.60">
    <property type="entry name" value="Classic Zinc Finger"/>
    <property type="match status" value="1"/>
</dbReference>
<dbReference type="Proteomes" id="UP000835206">
    <property type="component" value="Chromosome 1"/>
</dbReference>
<evidence type="ECO:0000313" key="3">
    <source>
        <dbReference type="Proteomes" id="UP000835206"/>
    </source>
</evidence>
<dbReference type="AlphaFoldDB" id="A0A9B0BU99"/>
<dbReference type="GO" id="GO:0008270">
    <property type="term" value="F:zinc ion binding"/>
    <property type="evidence" value="ECO:0007669"/>
    <property type="project" value="UniProtKB-KW"/>
</dbReference>
<name>A0A9B0BU99_BOMTE</name>
<gene>
    <name evidence="4" type="primary">LOC100650067</name>
</gene>
<sequence>MATARTENVSNIDYELLALFDDPVALSQLENILLNSELYNMYEIDQIQIVPPIENNVEIRKDNECQDNGTNTTPNEEAKKHVFAVPIVYNCMYCERRFFNQTALRRHQLNHAKDLLRCNHCGFRSYSFGFLRRHHTYYHHTQCSQYVRRMPMKE</sequence>
<dbReference type="SUPFAM" id="SSF57667">
    <property type="entry name" value="beta-beta-alpha zinc fingers"/>
    <property type="match status" value="1"/>
</dbReference>
<keyword evidence="1" id="KW-0479">Metal-binding</keyword>
<dbReference type="SMART" id="SM00355">
    <property type="entry name" value="ZnF_C2H2"/>
    <property type="match status" value="2"/>
</dbReference>
<dbReference type="InterPro" id="IPR013087">
    <property type="entry name" value="Znf_C2H2_type"/>
</dbReference>
<accession>A0A9B0BU99</accession>
<dbReference type="InterPro" id="IPR036236">
    <property type="entry name" value="Znf_C2H2_sf"/>
</dbReference>
<evidence type="ECO:0000259" key="2">
    <source>
        <dbReference type="PROSITE" id="PS50157"/>
    </source>
</evidence>
<dbReference type="OrthoDB" id="1933825at2759"/>
<dbReference type="PROSITE" id="PS50157">
    <property type="entry name" value="ZINC_FINGER_C2H2_2"/>
    <property type="match status" value="1"/>
</dbReference>
<feature type="domain" description="C2H2-type" evidence="2">
    <location>
        <begin position="89"/>
        <end position="116"/>
    </location>
</feature>
<dbReference type="GeneID" id="100650067"/>
<reference evidence="4" key="1">
    <citation type="submission" date="2025-08" db="UniProtKB">
        <authorList>
            <consortium name="RefSeq"/>
        </authorList>
    </citation>
    <scope>IDENTIFICATION</scope>
</reference>
<dbReference type="RefSeq" id="XP_003393241.1">
    <property type="nucleotide sequence ID" value="XM_003393193.4"/>
</dbReference>
<keyword evidence="1" id="KW-0863">Zinc-finger</keyword>
<evidence type="ECO:0000313" key="4">
    <source>
        <dbReference type="RefSeq" id="XP_003393241.1"/>
    </source>
</evidence>
<evidence type="ECO:0000256" key="1">
    <source>
        <dbReference type="PROSITE-ProRule" id="PRU00042"/>
    </source>
</evidence>
<organism evidence="3 4">
    <name type="scientific">Bombus terrestris</name>
    <name type="common">Buff-tailed bumblebee</name>
    <name type="synonym">Apis terrestris</name>
    <dbReference type="NCBI Taxonomy" id="30195"/>
    <lineage>
        <taxon>Eukaryota</taxon>
        <taxon>Metazoa</taxon>
        <taxon>Ecdysozoa</taxon>
        <taxon>Arthropoda</taxon>
        <taxon>Hexapoda</taxon>
        <taxon>Insecta</taxon>
        <taxon>Pterygota</taxon>
        <taxon>Neoptera</taxon>
        <taxon>Endopterygota</taxon>
        <taxon>Hymenoptera</taxon>
        <taxon>Apocrita</taxon>
        <taxon>Aculeata</taxon>
        <taxon>Apoidea</taxon>
        <taxon>Anthophila</taxon>
        <taxon>Apidae</taxon>
        <taxon>Bombus</taxon>
        <taxon>Bombus</taxon>
    </lineage>
</organism>
<keyword evidence="3" id="KW-1185">Reference proteome</keyword>
<dbReference type="KEGG" id="bter:100650067"/>